<protein>
    <recommendedName>
        <fullName evidence="9">Copper acquisition factor BIM1-like domain-containing protein</fullName>
    </recommendedName>
</protein>
<keyword evidence="3" id="KW-0336">GPI-anchor</keyword>
<evidence type="ECO:0000256" key="1">
    <source>
        <dbReference type="ARBA" id="ARBA00004609"/>
    </source>
</evidence>
<evidence type="ECO:0000256" key="7">
    <source>
        <dbReference type="ARBA" id="ARBA00023288"/>
    </source>
</evidence>
<keyword evidence="7" id="KW-0449">Lipoprotein</keyword>
<comment type="subcellular location">
    <subcellularLocation>
        <location evidence="1">Cell membrane</location>
        <topology evidence="1">Lipid-anchor</topology>
        <topology evidence="1">GPI-anchor</topology>
    </subcellularLocation>
</comment>
<name>A0A2J6R1W5_HYAVF</name>
<keyword evidence="2" id="KW-1003">Cell membrane</keyword>
<organism evidence="10 11">
    <name type="scientific">Hyaloscypha variabilis (strain UAMH 11265 / GT02V1 / F)</name>
    <name type="common">Meliniomyces variabilis</name>
    <dbReference type="NCBI Taxonomy" id="1149755"/>
    <lineage>
        <taxon>Eukaryota</taxon>
        <taxon>Fungi</taxon>
        <taxon>Dikarya</taxon>
        <taxon>Ascomycota</taxon>
        <taxon>Pezizomycotina</taxon>
        <taxon>Leotiomycetes</taxon>
        <taxon>Helotiales</taxon>
        <taxon>Hyaloscyphaceae</taxon>
        <taxon>Hyaloscypha</taxon>
        <taxon>Hyaloscypha variabilis</taxon>
    </lineage>
</organism>
<proteinExistence type="predicted"/>
<keyword evidence="6" id="KW-0325">Glycoprotein</keyword>
<dbReference type="Pfam" id="PF20238">
    <property type="entry name" value="BIM1-like_dom"/>
    <property type="match status" value="1"/>
</dbReference>
<evidence type="ECO:0000313" key="11">
    <source>
        <dbReference type="Proteomes" id="UP000235786"/>
    </source>
</evidence>
<dbReference type="AlphaFoldDB" id="A0A2J6R1W5"/>
<dbReference type="OrthoDB" id="2146436at2759"/>
<dbReference type="InterPro" id="IPR046936">
    <property type="entry name" value="BIM1-like"/>
</dbReference>
<accession>A0A2J6R1W5</accession>
<evidence type="ECO:0000256" key="6">
    <source>
        <dbReference type="ARBA" id="ARBA00023180"/>
    </source>
</evidence>
<dbReference type="PANTHER" id="PTHR34992">
    <property type="entry name" value="HYPHAL ANASTAMOSIS-7 PROTEIN"/>
    <property type="match status" value="1"/>
</dbReference>
<gene>
    <name evidence="10" type="ORF">L207DRAFT_590782</name>
</gene>
<keyword evidence="4" id="KW-0732">Signal</keyword>
<dbReference type="EMBL" id="KZ613959">
    <property type="protein sequence ID" value="PMD32494.1"/>
    <property type="molecule type" value="Genomic_DNA"/>
</dbReference>
<keyword evidence="11" id="KW-1185">Reference proteome</keyword>
<evidence type="ECO:0000313" key="10">
    <source>
        <dbReference type="EMBL" id="PMD32494.1"/>
    </source>
</evidence>
<dbReference type="GO" id="GO:0005886">
    <property type="term" value="C:plasma membrane"/>
    <property type="evidence" value="ECO:0007669"/>
    <property type="project" value="UniProtKB-SubCell"/>
</dbReference>
<feature type="compositionally biased region" description="Basic and acidic residues" evidence="8">
    <location>
        <begin position="187"/>
        <end position="197"/>
    </location>
</feature>
<feature type="compositionally biased region" description="Low complexity" evidence="8">
    <location>
        <begin position="157"/>
        <end position="181"/>
    </location>
</feature>
<keyword evidence="5" id="KW-0472">Membrane</keyword>
<reference evidence="10 11" key="1">
    <citation type="submission" date="2016-04" db="EMBL/GenBank/DDBJ databases">
        <title>A degradative enzymes factory behind the ericoid mycorrhizal symbiosis.</title>
        <authorList>
            <consortium name="DOE Joint Genome Institute"/>
            <person name="Martino E."/>
            <person name="Morin E."/>
            <person name="Grelet G."/>
            <person name="Kuo A."/>
            <person name="Kohler A."/>
            <person name="Daghino S."/>
            <person name="Barry K."/>
            <person name="Choi C."/>
            <person name="Cichocki N."/>
            <person name="Clum A."/>
            <person name="Copeland A."/>
            <person name="Hainaut M."/>
            <person name="Haridas S."/>
            <person name="Labutti K."/>
            <person name="Lindquist E."/>
            <person name="Lipzen A."/>
            <person name="Khouja H.-R."/>
            <person name="Murat C."/>
            <person name="Ohm R."/>
            <person name="Olson A."/>
            <person name="Spatafora J."/>
            <person name="Veneault-Fourrey C."/>
            <person name="Henrissat B."/>
            <person name="Grigoriev I."/>
            <person name="Martin F."/>
            <person name="Perotto S."/>
        </authorList>
    </citation>
    <scope>NUCLEOTIDE SEQUENCE [LARGE SCALE GENOMIC DNA]</scope>
    <source>
        <strain evidence="10 11">F</strain>
    </source>
</reference>
<evidence type="ECO:0000256" key="3">
    <source>
        <dbReference type="ARBA" id="ARBA00022622"/>
    </source>
</evidence>
<dbReference type="Proteomes" id="UP000235786">
    <property type="component" value="Unassembled WGS sequence"/>
</dbReference>
<evidence type="ECO:0000256" key="2">
    <source>
        <dbReference type="ARBA" id="ARBA00022475"/>
    </source>
</evidence>
<dbReference type="PANTHER" id="PTHR34992:SF1">
    <property type="entry name" value="COPPER ACQUISITION FACTOR BIM1-LIKE DOMAIN-CONTAINING PROTEIN"/>
    <property type="match status" value="1"/>
</dbReference>
<evidence type="ECO:0000259" key="9">
    <source>
        <dbReference type="Pfam" id="PF20238"/>
    </source>
</evidence>
<dbReference type="STRING" id="1149755.A0A2J6R1W5"/>
<sequence length="197" mass="20350">MEGTGPCGSLDETNRDNVTNWPIGGYPVYLVTTHPQVVFEFRAALVNDITSWINLIPPINQYGLGFFCEPAMPGFAPWAGLPIVLQVAQYAPDGINYQCAAINFVLGGAAPRGDCRNSSIASADIAVGFTSTPPYGSVITPTSTALPTGFGAATNASTTSSGNTAALSSSSSNAPASTSKAVSEAVSRLEGHRNGEF</sequence>
<feature type="region of interest" description="Disordered" evidence="8">
    <location>
        <begin position="157"/>
        <end position="197"/>
    </location>
</feature>
<evidence type="ECO:0000256" key="5">
    <source>
        <dbReference type="ARBA" id="ARBA00023136"/>
    </source>
</evidence>
<evidence type="ECO:0000256" key="4">
    <source>
        <dbReference type="ARBA" id="ARBA00022729"/>
    </source>
</evidence>
<evidence type="ECO:0000256" key="8">
    <source>
        <dbReference type="SAM" id="MobiDB-lite"/>
    </source>
</evidence>
<feature type="domain" description="Copper acquisition factor BIM1-like" evidence="9">
    <location>
        <begin position="2"/>
        <end position="119"/>
    </location>
</feature>
<dbReference type="GO" id="GO:0098552">
    <property type="term" value="C:side of membrane"/>
    <property type="evidence" value="ECO:0007669"/>
    <property type="project" value="UniProtKB-KW"/>
</dbReference>
<dbReference type="InterPro" id="IPR046530">
    <property type="entry name" value="BIM1-like_dom"/>
</dbReference>